<name>A0AAV0N344_9ROSI</name>
<protein>
    <submittedName>
        <fullName evidence="1">Uncharacterized protein</fullName>
    </submittedName>
</protein>
<proteinExistence type="predicted"/>
<evidence type="ECO:0000313" key="2">
    <source>
        <dbReference type="Proteomes" id="UP001154282"/>
    </source>
</evidence>
<reference evidence="1" key="1">
    <citation type="submission" date="2022-08" db="EMBL/GenBank/DDBJ databases">
        <authorList>
            <person name="Gutierrez-Valencia J."/>
        </authorList>
    </citation>
    <scope>NUCLEOTIDE SEQUENCE</scope>
</reference>
<dbReference type="Proteomes" id="UP001154282">
    <property type="component" value="Unassembled WGS sequence"/>
</dbReference>
<evidence type="ECO:0000313" key="1">
    <source>
        <dbReference type="EMBL" id="CAI0452802.1"/>
    </source>
</evidence>
<dbReference type="AlphaFoldDB" id="A0AAV0N344"/>
<keyword evidence="2" id="KW-1185">Reference proteome</keyword>
<organism evidence="1 2">
    <name type="scientific">Linum tenue</name>
    <dbReference type="NCBI Taxonomy" id="586396"/>
    <lineage>
        <taxon>Eukaryota</taxon>
        <taxon>Viridiplantae</taxon>
        <taxon>Streptophyta</taxon>
        <taxon>Embryophyta</taxon>
        <taxon>Tracheophyta</taxon>
        <taxon>Spermatophyta</taxon>
        <taxon>Magnoliopsida</taxon>
        <taxon>eudicotyledons</taxon>
        <taxon>Gunneridae</taxon>
        <taxon>Pentapetalae</taxon>
        <taxon>rosids</taxon>
        <taxon>fabids</taxon>
        <taxon>Malpighiales</taxon>
        <taxon>Linaceae</taxon>
        <taxon>Linum</taxon>
    </lineage>
</organism>
<accession>A0AAV0N344</accession>
<dbReference type="EMBL" id="CAMGYJ010000007">
    <property type="protein sequence ID" value="CAI0452802.1"/>
    <property type="molecule type" value="Genomic_DNA"/>
</dbReference>
<comment type="caution">
    <text evidence="1">The sequence shown here is derived from an EMBL/GenBank/DDBJ whole genome shotgun (WGS) entry which is preliminary data.</text>
</comment>
<sequence length="30" mass="3379">MDSFLTRSVLSWANEPVAIFSVLNSTFFAK</sequence>
<gene>
    <name evidence="1" type="ORF">LITE_LOCUS31358</name>
</gene>